<gene>
    <name evidence="15" type="ORF">ONB1V03_LOCUS8928</name>
</gene>
<evidence type="ECO:0000256" key="5">
    <source>
        <dbReference type="ARBA" id="ARBA00023239"/>
    </source>
</evidence>
<dbReference type="InterPro" id="IPR002433">
    <property type="entry name" value="Orn_de-COase"/>
</dbReference>
<dbReference type="InterPro" id="IPR009006">
    <property type="entry name" value="Ala_racemase/Decarboxylase_C"/>
</dbReference>
<feature type="active site" description="Proton donor" evidence="11">
    <location>
        <position position="347"/>
    </location>
</feature>
<evidence type="ECO:0000313" key="15">
    <source>
        <dbReference type="EMBL" id="CAD7652264.1"/>
    </source>
</evidence>
<dbReference type="Proteomes" id="UP000728032">
    <property type="component" value="Unassembled WGS sequence"/>
</dbReference>
<dbReference type="Pfam" id="PF02784">
    <property type="entry name" value="Orn_Arg_deC_N"/>
    <property type="match status" value="1"/>
</dbReference>
<accession>A0A7R9M4I6</accession>
<protein>
    <recommendedName>
        <fullName evidence="7">ornithine decarboxylase</fullName>
        <ecNumber evidence="7">4.1.1.17</ecNumber>
    </recommendedName>
</protein>
<dbReference type="InterPro" id="IPR022643">
    <property type="entry name" value="De-COase2_C"/>
</dbReference>
<feature type="domain" description="Orn/DAP/Arg decarboxylase 2 C-terminal" evidence="13">
    <location>
        <begin position="27"/>
        <end position="374"/>
    </location>
</feature>
<dbReference type="CDD" id="cd00622">
    <property type="entry name" value="PLPDE_III_ODC"/>
    <property type="match status" value="1"/>
</dbReference>
<feature type="domain" description="Orn/DAP/Arg decarboxylase 2 N-terminal" evidence="14">
    <location>
        <begin position="33"/>
        <end position="275"/>
    </location>
</feature>
<dbReference type="AlphaFoldDB" id="A0A7R9M4I6"/>
<evidence type="ECO:0000256" key="1">
    <source>
        <dbReference type="ARBA" id="ARBA00001933"/>
    </source>
</evidence>
<dbReference type="PANTHER" id="PTHR11482:SF6">
    <property type="entry name" value="ORNITHINE DECARBOXYLASE 1-RELATED"/>
    <property type="match status" value="1"/>
</dbReference>
<dbReference type="FunFam" id="3.20.20.10:FF:000005">
    <property type="entry name" value="Ornithine decarboxylase"/>
    <property type="match status" value="1"/>
</dbReference>
<comment type="catalytic activity">
    <reaction evidence="10">
        <text>L-ornithine + H(+) = putrescine + CO2</text>
        <dbReference type="Rhea" id="RHEA:22964"/>
        <dbReference type="ChEBI" id="CHEBI:15378"/>
        <dbReference type="ChEBI" id="CHEBI:16526"/>
        <dbReference type="ChEBI" id="CHEBI:46911"/>
        <dbReference type="ChEBI" id="CHEBI:326268"/>
        <dbReference type="EC" id="4.1.1.17"/>
    </reaction>
</comment>
<dbReference type="OrthoDB" id="5034579at2759"/>
<comment type="pathway">
    <text evidence="6">Amine and polyamine biosynthesis; putrescine biosynthesis via L-ornithine pathway; putrescine from L-ornithine: step 1/1.</text>
</comment>
<dbReference type="InterPro" id="IPR029066">
    <property type="entry name" value="PLP-binding_barrel"/>
</dbReference>
<dbReference type="SUPFAM" id="SSF51419">
    <property type="entry name" value="PLP-binding barrel"/>
    <property type="match status" value="1"/>
</dbReference>
<dbReference type="PRINTS" id="PR01182">
    <property type="entry name" value="ORNDCRBXLASE"/>
</dbReference>
<dbReference type="PROSITE" id="PS00878">
    <property type="entry name" value="ODR_DC_2_1"/>
    <property type="match status" value="1"/>
</dbReference>
<evidence type="ECO:0000256" key="3">
    <source>
        <dbReference type="ARBA" id="ARBA00022898"/>
    </source>
</evidence>
<name>A0A7R9M4I6_9ACAR</name>
<dbReference type="InterPro" id="IPR022653">
    <property type="entry name" value="De-COase2_pyr-phos_BS"/>
</dbReference>
<evidence type="ECO:0000256" key="8">
    <source>
        <dbReference type="ARBA" id="ARBA00037173"/>
    </source>
</evidence>
<dbReference type="SUPFAM" id="SSF50621">
    <property type="entry name" value="Alanine racemase C-terminal domain-like"/>
    <property type="match status" value="1"/>
</dbReference>
<evidence type="ECO:0000256" key="4">
    <source>
        <dbReference type="ARBA" id="ARBA00023115"/>
    </source>
</evidence>
<evidence type="ECO:0000256" key="10">
    <source>
        <dbReference type="ARBA" id="ARBA00049127"/>
    </source>
</evidence>
<dbReference type="InterPro" id="IPR000183">
    <property type="entry name" value="Orn/DAP/Arg_de-COase"/>
</dbReference>
<dbReference type="Gene3D" id="3.20.20.10">
    <property type="entry name" value="Alanine racemase"/>
    <property type="match status" value="1"/>
</dbReference>
<dbReference type="EMBL" id="OC920169">
    <property type="protein sequence ID" value="CAD7652264.1"/>
    <property type="molecule type" value="Genomic_DNA"/>
</dbReference>
<evidence type="ECO:0000256" key="9">
    <source>
        <dbReference type="ARBA" id="ARBA00046672"/>
    </source>
</evidence>
<feature type="modified residue" description="N6-(pyridoxal phosphate)lysine" evidence="11">
    <location>
        <position position="56"/>
    </location>
</feature>
<comment type="subunit">
    <text evidence="9">Homodimer. Only the dimer is catalytically active, as the active sites are constructed of residues from both monomers.</text>
</comment>
<dbReference type="Gene3D" id="2.40.37.10">
    <property type="entry name" value="Lyase, Ornithine Decarboxylase, Chain A, domain 1"/>
    <property type="match status" value="1"/>
</dbReference>
<reference evidence="15" key="1">
    <citation type="submission" date="2020-11" db="EMBL/GenBank/DDBJ databases">
        <authorList>
            <person name="Tran Van P."/>
        </authorList>
    </citation>
    <scope>NUCLEOTIDE SEQUENCE</scope>
</reference>
<evidence type="ECO:0000256" key="2">
    <source>
        <dbReference type="ARBA" id="ARBA00008872"/>
    </source>
</evidence>
<evidence type="ECO:0000256" key="12">
    <source>
        <dbReference type="RuleBase" id="RU003737"/>
    </source>
</evidence>
<keyword evidence="5" id="KW-0456">Lyase</keyword>
<sequence length="404" mass="44645">DTIITNIEKVIRDTISSGGTGSCDEAFYVVDIEDIVRKHMKWLLNIPRVQPYYAVKCNPSPIVLELLAGLGVGFDCASKSEMDLVLDLGIPANRIIYANPCKSGSFIRHARDIGVNIMTFDNELELHKIRQYHPDATLVIRIRVDDRHSRWPLGTKFGAHKSEVRKLLQTVIRLNLQVIGVSFHVGSGCQSAQAYHQAIADAKWVFEVGRELGFIMKFLDIGGGFPGAVSANQATFEVMAQAVNSALELHFPAIDSNGNKSDISIISELGRYYVGSAFTLATNIIAKRCVQWDSPTGSPEMMYYLNDGIYGSFLSSKIDGVIFNPIPLSTDTNDRPLYTSTLWGPTCDSIDCIIKGVVLPELNIGEWVHFNDMGAYTTSSSTQFNGFPRPGLVYHVSAPMRQML</sequence>
<organism evidence="15">
    <name type="scientific">Oppiella nova</name>
    <dbReference type="NCBI Taxonomy" id="334625"/>
    <lineage>
        <taxon>Eukaryota</taxon>
        <taxon>Metazoa</taxon>
        <taxon>Ecdysozoa</taxon>
        <taxon>Arthropoda</taxon>
        <taxon>Chelicerata</taxon>
        <taxon>Arachnida</taxon>
        <taxon>Acari</taxon>
        <taxon>Acariformes</taxon>
        <taxon>Sarcoptiformes</taxon>
        <taxon>Oribatida</taxon>
        <taxon>Brachypylina</taxon>
        <taxon>Oppioidea</taxon>
        <taxon>Oppiidae</taxon>
        <taxon>Oppiella</taxon>
    </lineage>
</organism>
<evidence type="ECO:0000256" key="11">
    <source>
        <dbReference type="PIRSR" id="PIRSR600183-50"/>
    </source>
</evidence>
<dbReference type="Pfam" id="PF00278">
    <property type="entry name" value="Orn_DAP_Arg_deC"/>
    <property type="match status" value="1"/>
</dbReference>
<dbReference type="InterPro" id="IPR022644">
    <property type="entry name" value="De-COase2_N"/>
</dbReference>
<evidence type="ECO:0000259" key="13">
    <source>
        <dbReference type="Pfam" id="PF00278"/>
    </source>
</evidence>
<dbReference type="EMBL" id="CAJPVJ010005344">
    <property type="protein sequence ID" value="CAG2169451.1"/>
    <property type="molecule type" value="Genomic_DNA"/>
</dbReference>
<keyword evidence="3 11" id="KW-0663">Pyridoxal phosphate</keyword>
<dbReference type="PRINTS" id="PR01179">
    <property type="entry name" value="ODADCRBXLASE"/>
</dbReference>
<evidence type="ECO:0000256" key="6">
    <source>
        <dbReference type="ARBA" id="ARBA00034115"/>
    </source>
</evidence>
<keyword evidence="16" id="KW-1185">Reference proteome</keyword>
<comment type="similarity">
    <text evidence="2 12">Belongs to the Orn/Lys/Arg decarboxylase class-II family.</text>
</comment>
<evidence type="ECO:0000259" key="14">
    <source>
        <dbReference type="Pfam" id="PF02784"/>
    </source>
</evidence>
<dbReference type="EC" id="4.1.1.17" evidence="7"/>
<evidence type="ECO:0000313" key="16">
    <source>
        <dbReference type="Proteomes" id="UP000728032"/>
    </source>
</evidence>
<dbReference type="GO" id="GO:0033387">
    <property type="term" value="P:putrescine biosynthetic process from arginine, via ornithine"/>
    <property type="evidence" value="ECO:0007669"/>
    <property type="project" value="TreeGrafter"/>
</dbReference>
<dbReference type="PANTHER" id="PTHR11482">
    <property type="entry name" value="ARGININE/DIAMINOPIMELATE/ORNITHINE DECARBOXYLASE"/>
    <property type="match status" value="1"/>
</dbReference>
<feature type="non-terminal residue" evidence="15">
    <location>
        <position position="1"/>
    </location>
</feature>
<dbReference type="GO" id="GO:0004586">
    <property type="term" value="F:ornithine decarboxylase activity"/>
    <property type="evidence" value="ECO:0007669"/>
    <property type="project" value="UniProtKB-EC"/>
</dbReference>
<evidence type="ECO:0000256" key="7">
    <source>
        <dbReference type="ARBA" id="ARBA00034138"/>
    </source>
</evidence>
<comment type="cofactor">
    <cofactor evidence="1 11">
        <name>pyridoxal 5'-phosphate</name>
        <dbReference type="ChEBI" id="CHEBI:597326"/>
    </cofactor>
</comment>
<comment type="function">
    <text evidence="8">Catalyzes the first and rate-limiting step of polyamine biosynthesis that converts ornithine into putrescine, which is the precursor for the polyamines, spermidine and spermine. Polyamines are essential for cell proliferation and are implicated in cellular processes, ranging from DNA replication to apoptosis.</text>
</comment>
<dbReference type="GO" id="GO:0005737">
    <property type="term" value="C:cytoplasm"/>
    <property type="evidence" value="ECO:0007669"/>
    <property type="project" value="TreeGrafter"/>
</dbReference>
<feature type="non-terminal residue" evidence="15">
    <location>
        <position position="404"/>
    </location>
</feature>
<proteinExistence type="inferred from homology"/>
<keyword evidence="4" id="KW-0620">Polyamine biosynthesis</keyword>